<comment type="caution">
    <text evidence="1">The sequence shown here is derived from an EMBL/GenBank/DDBJ whole genome shotgun (WGS) entry which is preliminary data.</text>
</comment>
<evidence type="ECO:0000313" key="1">
    <source>
        <dbReference type="EMBL" id="NEU68261.1"/>
    </source>
</evidence>
<proteinExistence type="predicted"/>
<dbReference type="RefSeq" id="WP_164039931.1">
    <property type="nucleotide sequence ID" value="NZ_JAAGNZ010000001.1"/>
</dbReference>
<gene>
    <name evidence="1" type="ORF">GK091_15320</name>
</gene>
<protein>
    <submittedName>
        <fullName evidence="1">Uncharacterized protein</fullName>
    </submittedName>
</protein>
<dbReference type="EMBL" id="JAAGNZ010000001">
    <property type="protein sequence ID" value="NEU68261.1"/>
    <property type="molecule type" value="Genomic_DNA"/>
</dbReference>
<dbReference type="AlphaFoldDB" id="A0A6M0ILI2"/>
<dbReference type="Proteomes" id="UP000477386">
    <property type="component" value="Unassembled WGS sequence"/>
</dbReference>
<sequence>MNNKQAYRILSKVYPLLELKKHDYNNDPDKDHLFYDLPVFRDAYEKVKLFAPYLITPLIRRILEPIENSTREYYPTDKASAEALINASVDLMSSVIRFINFVGPKEFTEATEESLDVELKHIDSLEELEKAANLLRRSFNTPVLEIGGQVTVEKVDSGSVWITLGIIGAAGMALKLCANLIWAAVAIQNKAREGKVFIEHARTLEIKNDYLEMLIEAERKKIQLIEEGEAQHIISMYMADKDSPNLNNNMRGSIEAIGALIEKGAQFYPSIKASDEIKPLFPDFSIKELLESKTKLLSEGGQKAE</sequence>
<keyword evidence="2" id="KW-1185">Reference proteome</keyword>
<name>A0A6M0ILI2_9BACT</name>
<accession>A0A6M0ILI2</accession>
<reference evidence="1 2" key="1">
    <citation type="submission" date="2020-02" db="EMBL/GenBank/DDBJ databases">
        <title>Draft genome sequence of two Spirosoma agri KCTC 52727 and Spirosoma terrae KCTC 52035.</title>
        <authorList>
            <person name="Rojas J."/>
            <person name="Ambika Manirajan B."/>
            <person name="Ratering S."/>
            <person name="Suarez C."/>
            <person name="Schnell S."/>
        </authorList>
    </citation>
    <scope>NUCLEOTIDE SEQUENCE [LARGE SCALE GENOMIC DNA]</scope>
    <source>
        <strain evidence="1 2">KCTC 52727</strain>
    </source>
</reference>
<evidence type="ECO:0000313" key="2">
    <source>
        <dbReference type="Proteomes" id="UP000477386"/>
    </source>
</evidence>
<organism evidence="1 2">
    <name type="scientific">Spirosoma agri</name>
    <dbReference type="NCBI Taxonomy" id="1987381"/>
    <lineage>
        <taxon>Bacteria</taxon>
        <taxon>Pseudomonadati</taxon>
        <taxon>Bacteroidota</taxon>
        <taxon>Cytophagia</taxon>
        <taxon>Cytophagales</taxon>
        <taxon>Cytophagaceae</taxon>
        <taxon>Spirosoma</taxon>
    </lineage>
</organism>